<dbReference type="InterPro" id="IPR019734">
    <property type="entry name" value="TPR_rpt"/>
</dbReference>
<dbReference type="Pfam" id="PF13181">
    <property type="entry name" value="TPR_8"/>
    <property type="match status" value="1"/>
</dbReference>
<dbReference type="SUPFAM" id="SSF48452">
    <property type="entry name" value="TPR-like"/>
    <property type="match status" value="1"/>
</dbReference>
<organism evidence="1 2">
    <name type="scientific">Sphingobacterium kitahiroshimense</name>
    <dbReference type="NCBI Taxonomy" id="470446"/>
    <lineage>
        <taxon>Bacteria</taxon>
        <taxon>Pseudomonadati</taxon>
        <taxon>Bacteroidota</taxon>
        <taxon>Sphingobacteriia</taxon>
        <taxon>Sphingobacteriales</taxon>
        <taxon>Sphingobacteriaceae</taxon>
        <taxon>Sphingobacterium</taxon>
    </lineage>
</organism>
<comment type="caution">
    <text evidence="1">The sequence shown here is derived from an EMBL/GenBank/DDBJ whole genome shotgun (WGS) entry which is preliminary data.</text>
</comment>
<reference evidence="1 2" key="1">
    <citation type="submission" date="2024-04" db="EMBL/GenBank/DDBJ databases">
        <title>WGS of bacteria from Torrens River.</title>
        <authorList>
            <person name="Wyrsch E.R."/>
            <person name="Drigo B."/>
        </authorList>
    </citation>
    <scope>NUCLEOTIDE SEQUENCE [LARGE SCALE GENOMIC DNA]</scope>
    <source>
        <strain evidence="1 2">TWI391</strain>
    </source>
</reference>
<gene>
    <name evidence="1" type="ORF">ABE541_08995</name>
</gene>
<dbReference type="Gene3D" id="1.25.40.10">
    <property type="entry name" value="Tetratricopeptide repeat domain"/>
    <property type="match status" value="1"/>
</dbReference>
<accession>A0ABV0BV11</accession>
<dbReference type="Proteomes" id="UP001409291">
    <property type="component" value="Unassembled WGS sequence"/>
</dbReference>
<evidence type="ECO:0000313" key="2">
    <source>
        <dbReference type="Proteomes" id="UP001409291"/>
    </source>
</evidence>
<dbReference type="RefSeq" id="WP_021192383.1">
    <property type="nucleotide sequence ID" value="NZ_JBDJLH010000004.1"/>
</dbReference>
<keyword evidence="2" id="KW-1185">Reference proteome</keyword>
<protein>
    <recommendedName>
        <fullName evidence="3">Tetratricopeptide repeat protein</fullName>
    </recommendedName>
</protein>
<name>A0ABV0BV11_9SPHI</name>
<evidence type="ECO:0008006" key="3">
    <source>
        <dbReference type="Google" id="ProtNLM"/>
    </source>
</evidence>
<dbReference type="InterPro" id="IPR011990">
    <property type="entry name" value="TPR-like_helical_dom_sf"/>
</dbReference>
<proteinExistence type="predicted"/>
<dbReference type="EMBL" id="JBDJNQ010000003">
    <property type="protein sequence ID" value="MEN5377394.1"/>
    <property type="molecule type" value="Genomic_DNA"/>
</dbReference>
<evidence type="ECO:0000313" key="1">
    <source>
        <dbReference type="EMBL" id="MEN5377394.1"/>
    </source>
</evidence>
<sequence length="162" mass="18873">MNKYVLQALDSYPYYLENTLESLSYALSYDDSNTMALCLMGRLHAEQLFDFEQAKKYFQEALVHNLYALEIYQPYIQTLIDTNAYEEAEKTIEFALTIPGVSSSLFLLKRVLILEKLKKFKKALKVLNLVRLENLDSEMLSTIKDVEDRIKGKRKIGRKSKK</sequence>